<dbReference type="Pfam" id="PF22725">
    <property type="entry name" value="GFO_IDH_MocA_C3"/>
    <property type="match status" value="1"/>
</dbReference>
<reference evidence="3 4" key="1">
    <citation type="submission" date="2021-06" db="EMBL/GenBank/DDBJ databases">
        <title>Gemonas diversity in paddy soil.</title>
        <authorList>
            <person name="Liu G."/>
        </authorList>
    </citation>
    <scope>NUCLEOTIDE SEQUENCE [LARGE SCALE GENOMIC DNA]</scope>
    <source>
        <strain evidence="3 4">RG2</strain>
    </source>
</reference>
<evidence type="ECO:0000313" key="3">
    <source>
        <dbReference type="EMBL" id="QXE90594.1"/>
    </source>
</evidence>
<sequence length="303" mass="34113">MKALIIGYGSIGSRHARILAELGCDMAVVSSRPITDYRRFSTIAESVSVFQPDYVVVATETAKHYAGLCELAESGFAGSVLVEKPLFHEQKQMPQHQFENVFVAYNLRFHPLLQELRHLLKAETVVSVQAYVGQYLPGWRPGRDYRDGYSADGGAGGGVLRDLSHELDYLNWLLGGWQQLTALGGHYSALEISSDDVFAVMLTTARCPVVTVQLNYLDRLTRRELVINTQQHTIGINFITGELVVDDVRQHFTAERDHTYREMHRAALEGQADFLCTLEEGIDVVRMVAAAERAVTERRWIWK</sequence>
<keyword evidence="4" id="KW-1185">Reference proteome</keyword>
<protein>
    <submittedName>
        <fullName evidence="3">Gfo/Idh/MocA family oxidoreductase</fullName>
    </submittedName>
</protein>
<evidence type="ECO:0000313" key="4">
    <source>
        <dbReference type="Proteomes" id="UP000683559"/>
    </source>
</evidence>
<dbReference type="PANTHER" id="PTHR43377:SF1">
    <property type="entry name" value="BILIVERDIN REDUCTASE A"/>
    <property type="match status" value="1"/>
</dbReference>
<proteinExistence type="predicted"/>
<dbReference type="PANTHER" id="PTHR43377">
    <property type="entry name" value="BILIVERDIN REDUCTASE A"/>
    <property type="match status" value="1"/>
</dbReference>
<dbReference type="Pfam" id="PF01408">
    <property type="entry name" value="GFO_IDH_MocA"/>
    <property type="match status" value="1"/>
</dbReference>
<gene>
    <name evidence="3" type="ORF">KP001_19690</name>
</gene>
<organism evidence="3 4">
    <name type="scientific">Geomonas subterranea</name>
    <dbReference type="NCBI Taxonomy" id="2847989"/>
    <lineage>
        <taxon>Bacteria</taxon>
        <taxon>Pseudomonadati</taxon>
        <taxon>Thermodesulfobacteriota</taxon>
        <taxon>Desulfuromonadia</taxon>
        <taxon>Geobacterales</taxon>
        <taxon>Geobacteraceae</taxon>
        <taxon>Geomonas</taxon>
    </lineage>
</organism>
<dbReference type="RefSeq" id="WP_217287222.1">
    <property type="nucleotide sequence ID" value="NZ_CP077683.1"/>
</dbReference>
<dbReference type="InterPro" id="IPR000683">
    <property type="entry name" value="Gfo/Idh/MocA-like_OxRdtase_N"/>
</dbReference>
<feature type="domain" description="GFO/IDH/MocA-like oxidoreductase" evidence="2">
    <location>
        <begin position="114"/>
        <end position="223"/>
    </location>
</feature>
<evidence type="ECO:0000259" key="2">
    <source>
        <dbReference type="Pfam" id="PF22725"/>
    </source>
</evidence>
<dbReference type="InterPro" id="IPR055170">
    <property type="entry name" value="GFO_IDH_MocA-like_dom"/>
</dbReference>
<dbReference type="EMBL" id="CP077683">
    <property type="protein sequence ID" value="QXE90594.1"/>
    <property type="molecule type" value="Genomic_DNA"/>
</dbReference>
<feature type="domain" description="Gfo/Idh/MocA-like oxidoreductase N-terminal" evidence="1">
    <location>
        <begin position="2"/>
        <end position="89"/>
    </location>
</feature>
<dbReference type="Proteomes" id="UP000683559">
    <property type="component" value="Chromosome"/>
</dbReference>
<accession>A0ABX8LJQ3</accession>
<evidence type="ECO:0000259" key="1">
    <source>
        <dbReference type="Pfam" id="PF01408"/>
    </source>
</evidence>
<dbReference type="InterPro" id="IPR051450">
    <property type="entry name" value="Gfo/Idh/MocA_Oxidoreductases"/>
</dbReference>
<name>A0ABX8LJQ3_9BACT</name>